<evidence type="ECO:0000256" key="7">
    <source>
        <dbReference type="ARBA" id="ARBA00023125"/>
    </source>
</evidence>
<keyword evidence="7" id="KW-0238">DNA-binding</keyword>
<gene>
    <name evidence="11" type="ORF">PoB_002149800</name>
</gene>
<dbReference type="Gene3D" id="2.40.50.140">
    <property type="entry name" value="Nucleic acid-binding proteins"/>
    <property type="match status" value="3"/>
</dbReference>
<dbReference type="GO" id="GO:0032210">
    <property type="term" value="P:regulation of telomere maintenance via telomerase"/>
    <property type="evidence" value="ECO:0007669"/>
    <property type="project" value="TreeGrafter"/>
</dbReference>
<dbReference type="EMBL" id="BLXT01002484">
    <property type="protein sequence ID" value="GFN94992.1"/>
    <property type="molecule type" value="Genomic_DNA"/>
</dbReference>
<dbReference type="PANTHER" id="PTHR14513">
    <property type="entry name" value="PROTECTION OF TELOMERES 1"/>
    <property type="match status" value="1"/>
</dbReference>
<feature type="compositionally biased region" description="Polar residues" evidence="9">
    <location>
        <begin position="856"/>
        <end position="869"/>
    </location>
</feature>
<keyword evidence="6" id="KW-0779">Telomere</keyword>
<organism evidence="11 12">
    <name type="scientific">Plakobranchus ocellatus</name>
    <dbReference type="NCBI Taxonomy" id="259542"/>
    <lineage>
        <taxon>Eukaryota</taxon>
        <taxon>Metazoa</taxon>
        <taxon>Spiralia</taxon>
        <taxon>Lophotrochozoa</taxon>
        <taxon>Mollusca</taxon>
        <taxon>Gastropoda</taxon>
        <taxon>Heterobranchia</taxon>
        <taxon>Euthyneura</taxon>
        <taxon>Panpulmonata</taxon>
        <taxon>Sacoglossa</taxon>
        <taxon>Placobranchoidea</taxon>
        <taxon>Plakobranchidae</taxon>
        <taxon>Plakobranchus</taxon>
    </lineage>
</organism>
<keyword evidence="8" id="KW-0539">Nucleus</keyword>
<dbReference type="SMART" id="SM00976">
    <property type="entry name" value="Telo_bind"/>
    <property type="match status" value="1"/>
</dbReference>
<evidence type="ECO:0000256" key="8">
    <source>
        <dbReference type="ARBA" id="ARBA00023242"/>
    </source>
</evidence>
<dbReference type="Pfam" id="PF02765">
    <property type="entry name" value="POT1"/>
    <property type="match status" value="1"/>
</dbReference>
<dbReference type="GO" id="GO:0098505">
    <property type="term" value="F:G-rich strand telomeric DNA binding"/>
    <property type="evidence" value="ECO:0007669"/>
    <property type="project" value="TreeGrafter"/>
</dbReference>
<keyword evidence="5" id="KW-0158">Chromosome</keyword>
<dbReference type="PANTHER" id="PTHR14513:SF0">
    <property type="entry name" value="PROTECTION OF TELOMERES PROTEIN 1"/>
    <property type="match status" value="1"/>
</dbReference>
<evidence type="ECO:0000256" key="1">
    <source>
        <dbReference type="ARBA" id="ARBA00004123"/>
    </source>
</evidence>
<reference evidence="11 12" key="1">
    <citation type="journal article" date="2021" name="Elife">
        <title>Chloroplast acquisition without the gene transfer in kleptoplastic sea slugs, Plakobranchus ocellatus.</title>
        <authorList>
            <person name="Maeda T."/>
            <person name="Takahashi S."/>
            <person name="Yoshida T."/>
            <person name="Shimamura S."/>
            <person name="Takaki Y."/>
            <person name="Nagai Y."/>
            <person name="Toyoda A."/>
            <person name="Suzuki Y."/>
            <person name="Arimoto A."/>
            <person name="Ishii H."/>
            <person name="Satoh N."/>
            <person name="Nishiyama T."/>
            <person name="Hasebe M."/>
            <person name="Maruyama T."/>
            <person name="Minagawa J."/>
            <person name="Obokata J."/>
            <person name="Shigenobu S."/>
        </authorList>
    </citation>
    <scope>NUCLEOTIDE SEQUENCE [LARGE SCALE GENOMIC DNA]</scope>
</reference>
<feature type="region of interest" description="Disordered" evidence="9">
    <location>
        <begin position="805"/>
        <end position="917"/>
    </location>
</feature>
<dbReference type="GO" id="GO:0000783">
    <property type="term" value="C:nuclear telomere cap complex"/>
    <property type="evidence" value="ECO:0007669"/>
    <property type="project" value="TreeGrafter"/>
</dbReference>
<evidence type="ECO:0000256" key="9">
    <source>
        <dbReference type="SAM" id="MobiDB-lite"/>
    </source>
</evidence>
<evidence type="ECO:0000313" key="11">
    <source>
        <dbReference type="EMBL" id="GFN94992.1"/>
    </source>
</evidence>
<evidence type="ECO:0000256" key="6">
    <source>
        <dbReference type="ARBA" id="ARBA00022895"/>
    </source>
</evidence>
<protein>
    <recommendedName>
        <fullName evidence="4">Protection of telomeres protein 1</fullName>
    </recommendedName>
</protein>
<feature type="compositionally biased region" description="Basic and acidic residues" evidence="9">
    <location>
        <begin position="813"/>
        <end position="822"/>
    </location>
</feature>
<feature type="compositionally biased region" description="Basic residues" evidence="9">
    <location>
        <begin position="841"/>
        <end position="851"/>
    </location>
</feature>
<sequence length="1107" mass="125104">MSCLCKTLERMVNDRLVHVLRPRNLLSKVQCGFRKDHSTLDYLISKAIGSPASISSAHNVELQELVAEKRPESTRQGKCRTYNYRILSEVKVNSIVDVYGVVKFVKPTVKGKGSDYYCVVGLVDPSLSTREEEKLTCVFFNREHDKLPEVQEGDVLRLHRLKIQSYQGGKQGYNGPGFQWLAFHRSLDSITFSSAFYTFEDQDKETVTELFDWWSKICDQEITSLPATKNSGNQRITFADVLPKRYFDIVCQVVQVCVLDPGICRLIRVWDGTKFEGHVKDVADGELNNSLIEDKLLVEASRGLTIDIFLFDDHAKDSDCIKPEDYLLLTNVHSAVVSGLVEMTIHGGGLNFGRGFQVLSVNDLEIQALKARLNPIVKRFVESPSHSCFQSQRANKDRICEMSKNRHSVDNINALGSYEDNDNNNDEVRIKDSIDRASPFVNKLGTFEDDQYHAFSRRKDIPSKNKTLRNRIRYNTANIDGDADEHSDKALRNKNWAPGKHGRKSFVAVKSFLNHTEDDGFSFWTAAENDESQKEDQSASSDDNSQSIWLSIYNENNSGSKETKVVSTSVHHVPKQSNEVLYPIEAFIRSSNENTLETSTKDICVPERPTEKEPTKASNELTADDFLEDTGRIGQQFAKGNESSSQESFVTVPSPNHQTIAPNPCQINDNLGVSKNLEEGQRNALKRQGDGLRNASDKRVKLSSQIHEEKVKTNNSKKVEKCVEREHGEDGLKSSCSNRKDEFLLIESGKEKVSRCTENEFVEIDEDKTYNDNEEGGEEVEIHETFSQKHLEILDSNTLNFETEEFSQASNTKDLKEAKSNQETDLSSYKQIEKNDQQPITKRKRGRPRKIKSPDVQEQSLCSSKQSSVHNKKDELQNSPCREGTQDIERSQSSCQDQEFPQVEIGDSQVSSSTDSLKSQSQSRCMLRTASVVLNHTDVAKSSLQEVLKHTPPHKFRIQARVERIEPRPVGPRDLVHFLCKQCKFFKRMSSPDDPTLPFHTDTVSCPRCTQSPATLRPVTVLVLQLSDGCNTISASVWDKNADQFFGGLTAHQLLTNRDSFCQVQEWLTNLCPLGTSLEDRPVLECCVCSYYVEGDVKIQIFDTSLV</sequence>
<evidence type="ECO:0000256" key="5">
    <source>
        <dbReference type="ARBA" id="ARBA00022454"/>
    </source>
</evidence>
<feature type="compositionally biased region" description="Low complexity" evidence="9">
    <location>
        <begin position="908"/>
        <end position="917"/>
    </location>
</feature>
<name>A0AAV3ZK92_9GAST</name>
<comment type="caution">
    <text evidence="11">The sequence shown here is derived from an EMBL/GenBank/DDBJ whole genome shotgun (WGS) entry which is preliminary data.</text>
</comment>
<dbReference type="Proteomes" id="UP000735302">
    <property type="component" value="Unassembled WGS sequence"/>
</dbReference>
<dbReference type="Pfam" id="PF16686">
    <property type="entry name" value="POT1PC"/>
    <property type="match status" value="1"/>
</dbReference>
<dbReference type="AlphaFoldDB" id="A0AAV3ZK92"/>
<dbReference type="SUPFAM" id="SSF50249">
    <property type="entry name" value="Nucleic acid-binding proteins"/>
    <property type="match status" value="2"/>
</dbReference>
<evidence type="ECO:0000259" key="10">
    <source>
        <dbReference type="SMART" id="SM00976"/>
    </source>
</evidence>
<accession>A0AAV3ZK92</accession>
<dbReference type="InterPro" id="IPR012340">
    <property type="entry name" value="NA-bd_OB-fold"/>
</dbReference>
<comment type="similarity">
    <text evidence="3">Belongs to the telombin family.</text>
</comment>
<feature type="compositionally biased region" description="Polar residues" evidence="9">
    <location>
        <begin position="641"/>
        <end position="664"/>
    </location>
</feature>
<evidence type="ECO:0000256" key="3">
    <source>
        <dbReference type="ARBA" id="ARBA00008442"/>
    </source>
</evidence>
<dbReference type="GO" id="GO:0016233">
    <property type="term" value="P:telomere capping"/>
    <property type="evidence" value="ECO:0007669"/>
    <property type="project" value="TreeGrafter"/>
</dbReference>
<feature type="region of interest" description="Disordered" evidence="9">
    <location>
        <begin position="640"/>
        <end position="664"/>
    </location>
</feature>
<evidence type="ECO:0000313" key="12">
    <source>
        <dbReference type="Proteomes" id="UP000735302"/>
    </source>
</evidence>
<comment type="subcellular location">
    <subcellularLocation>
        <location evidence="2">Chromosome</location>
        <location evidence="2">Telomere</location>
    </subcellularLocation>
    <subcellularLocation>
        <location evidence="1">Nucleus</location>
    </subcellularLocation>
</comment>
<proteinExistence type="inferred from homology"/>
<dbReference type="InterPro" id="IPR032042">
    <property type="entry name" value="POT1PC"/>
</dbReference>
<dbReference type="InterPro" id="IPR028389">
    <property type="entry name" value="POT1"/>
</dbReference>
<dbReference type="InterPro" id="IPR011564">
    <property type="entry name" value="Telomer_end-bd_POT1/Cdc13"/>
</dbReference>
<evidence type="ECO:0000256" key="2">
    <source>
        <dbReference type="ARBA" id="ARBA00004574"/>
    </source>
</evidence>
<feature type="domain" description="Telomeric single stranded DNA binding POT1/Cdc13" evidence="10">
    <location>
        <begin position="84"/>
        <end position="215"/>
    </location>
</feature>
<dbReference type="GO" id="GO:0010521">
    <property type="term" value="F:telomerase inhibitor activity"/>
    <property type="evidence" value="ECO:0007669"/>
    <property type="project" value="TreeGrafter"/>
</dbReference>
<keyword evidence="12" id="KW-1185">Reference proteome</keyword>
<evidence type="ECO:0000256" key="4">
    <source>
        <dbReference type="ARBA" id="ARBA00015253"/>
    </source>
</evidence>
<dbReference type="CDD" id="cd04497">
    <property type="entry name" value="hPOT1_OB1_like"/>
    <property type="match status" value="1"/>
</dbReference>